<evidence type="ECO:0000313" key="3">
    <source>
        <dbReference type="Proteomes" id="UP000030765"/>
    </source>
</evidence>
<reference evidence="2" key="2">
    <citation type="submission" date="2020-05" db="UniProtKB">
        <authorList>
            <consortium name="EnsemblMetazoa"/>
        </authorList>
    </citation>
    <scope>IDENTIFICATION</scope>
</reference>
<dbReference type="VEuPathDB" id="VectorBase:ASIC004870"/>
<proteinExistence type="predicted"/>
<dbReference type="EMBL" id="KE524849">
    <property type="protein sequence ID" value="KFB37632.1"/>
    <property type="molecule type" value="Genomic_DNA"/>
</dbReference>
<evidence type="ECO:0000313" key="1">
    <source>
        <dbReference type="EMBL" id="KFB37632.1"/>
    </source>
</evidence>
<name>A0A084VI38_ANOSI</name>
<keyword evidence="3" id="KW-1185">Reference proteome</keyword>
<sequence>MAGVETETDPSHWQDEQSLSSRQTIILTAERFYQHRLPANTNVRRMRTVAFRFGGDYKHGYTKARSQLQTNGTVDGLRRSSWFLGWCSVGTLLARALGTDERTFEDALR</sequence>
<dbReference type="AlphaFoldDB" id="A0A084VI38"/>
<accession>A0A084VI38</accession>
<reference evidence="1 3" key="1">
    <citation type="journal article" date="2014" name="BMC Genomics">
        <title>Genome sequence of Anopheles sinensis provides insight into genetics basis of mosquito competence for malaria parasites.</title>
        <authorList>
            <person name="Zhou D."/>
            <person name="Zhang D."/>
            <person name="Ding G."/>
            <person name="Shi L."/>
            <person name="Hou Q."/>
            <person name="Ye Y."/>
            <person name="Xu Y."/>
            <person name="Zhou H."/>
            <person name="Xiong C."/>
            <person name="Li S."/>
            <person name="Yu J."/>
            <person name="Hong S."/>
            <person name="Yu X."/>
            <person name="Zou P."/>
            <person name="Chen C."/>
            <person name="Chang X."/>
            <person name="Wang W."/>
            <person name="Lv Y."/>
            <person name="Sun Y."/>
            <person name="Ma L."/>
            <person name="Shen B."/>
            <person name="Zhu C."/>
        </authorList>
    </citation>
    <scope>NUCLEOTIDE SEQUENCE [LARGE SCALE GENOMIC DNA]</scope>
</reference>
<dbReference type="EnsemblMetazoa" id="ASIC004870-RA">
    <property type="protein sequence ID" value="ASIC004870-PA"/>
    <property type="gene ID" value="ASIC004870"/>
</dbReference>
<organism evidence="1">
    <name type="scientific">Anopheles sinensis</name>
    <name type="common">Mosquito</name>
    <dbReference type="NCBI Taxonomy" id="74873"/>
    <lineage>
        <taxon>Eukaryota</taxon>
        <taxon>Metazoa</taxon>
        <taxon>Ecdysozoa</taxon>
        <taxon>Arthropoda</taxon>
        <taxon>Hexapoda</taxon>
        <taxon>Insecta</taxon>
        <taxon>Pterygota</taxon>
        <taxon>Neoptera</taxon>
        <taxon>Endopterygota</taxon>
        <taxon>Diptera</taxon>
        <taxon>Nematocera</taxon>
        <taxon>Culicoidea</taxon>
        <taxon>Culicidae</taxon>
        <taxon>Anophelinae</taxon>
        <taxon>Anopheles</taxon>
    </lineage>
</organism>
<evidence type="ECO:0000313" key="2">
    <source>
        <dbReference type="EnsemblMetazoa" id="ASIC004870-PA"/>
    </source>
</evidence>
<dbReference type="Proteomes" id="UP000030765">
    <property type="component" value="Unassembled WGS sequence"/>
</dbReference>
<protein>
    <submittedName>
        <fullName evidence="1 2">2-polyprenyl-6-methoxyphenol hydroxylase-like oxidoreductase</fullName>
    </submittedName>
</protein>
<gene>
    <name evidence="1" type="ORF">ZHAS_00004870</name>
</gene>
<dbReference type="EMBL" id="ATLV01013272">
    <property type="status" value="NOT_ANNOTATED_CDS"/>
    <property type="molecule type" value="Genomic_DNA"/>
</dbReference>